<dbReference type="Pfam" id="PF24238">
    <property type="entry name" value="CDGP"/>
    <property type="match status" value="1"/>
</dbReference>
<feature type="signal peptide" evidence="1">
    <location>
        <begin position="1"/>
        <end position="24"/>
    </location>
</feature>
<feature type="domain" description="CDGP" evidence="2">
    <location>
        <begin position="27"/>
        <end position="111"/>
    </location>
</feature>
<proteinExistence type="predicted"/>
<accession>A0AAI8XPA7</accession>
<dbReference type="InterPro" id="IPR056271">
    <property type="entry name" value="CDGP_dom"/>
</dbReference>
<evidence type="ECO:0000313" key="3">
    <source>
        <dbReference type="EMBL" id="BDY29770.1"/>
    </source>
</evidence>
<evidence type="ECO:0000259" key="2">
    <source>
        <dbReference type="Pfam" id="PF24238"/>
    </source>
</evidence>
<dbReference type="AlphaFoldDB" id="A0AAI8XPA7"/>
<reference evidence="3" key="1">
    <citation type="submission" date="2023-03" db="EMBL/GenBank/DDBJ databases">
        <title>Draft genome sequence of a Mycolicibacterium mageritense strain H4_3_1 isolated from a hybrid biological-inorganic system reactor.</title>
        <authorList>
            <person name="Feng X."/>
            <person name="Kazama D."/>
            <person name="Sato K."/>
            <person name="Kobayashi H."/>
        </authorList>
    </citation>
    <scope>NUCLEOTIDE SEQUENCE</scope>
    <source>
        <strain evidence="3">H4_3_1</strain>
    </source>
</reference>
<keyword evidence="1" id="KW-0732">Signal</keyword>
<dbReference type="RefSeq" id="WP_286210981.1">
    <property type="nucleotide sequence ID" value="NZ_AP027452.1"/>
</dbReference>
<name>A0AAI8XPA7_MYCME</name>
<sequence>MIKTLTAAVVIGAATMVFAPSAGAAPGCESVPWGFLGSQVRTLCDGPMMADGSWMRARVIWVPAHQVPFTCSYSRYSSSCSGGYFVDDKVVSAEEYPVRPETVLPDEPGYLGPAAPVQNVAGVH</sequence>
<evidence type="ECO:0000313" key="4">
    <source>
        <dbReference type="Proteomes" id="UP001241092"/>
    </source>
</evidence>
<gene>
    <name evidence="3" type="ORF">hbim_03710</name>
</gene>
<organism evidence="3 4">
    <name type="scientific">Mycolicibacterium mageritense</name>
    <name type="common">Mycobacterium mageritense</name>
    <dbReference type="NCBI Taxonomy" id="53462"/>
    <lineage>
        <taxon>Bacteria</taxon>
        <taxon>Bacillati</taxon>
        <taxon>Actinomycetota</taxon>
        <taxon>Actinomycetes</taxon>
        <taxon>Mycobacteriales</taxon>
        <taxon>Mycobacteriaceae</taxon>
        <taxon>Mycolicibacterium</taxon>
    </lineage>
</organism>
<dbReference type="Proteomes" id="UP001241092">
    <property type="component" value="Chromosome"/>
</dbReference>
<evidence type="ECO:0000256" key="1">
    <source>
        <dbReference type="SAM" id="SignalP"/>
    </source>
</evidence>
<protein>
    <recommendedName>
        <fullName evidence="2">CDGP domain-containing protein</fullName>
    </recommendedName>
</protein>
<feature type="chain" id="PRO_5042586003" description="CDGP domain-containing protein" evidence="1">
    <location>
        <begin position="25"/>
        <end position="124"/>
    </location>
</feature>
<dbReference type="EMBL" id="AP027452">
    <property type="protein sequence ID" value="BDY29770.1"/>
    <property type="molecule type" value="Genomic_DNA"/>
</dbReference>